<organism evidence="8 9">
    <name type="scientific">Pararobbsia silviterrae</name>
    <dbReference type="NCBI Taxonomy" id="1792498"/>
    <lineage>
        <taxon>Bacteria</taxon>
        <taxon>Pseudomonadati</taxon>
        <taxon>Pseudomonadota</taxon>
        <taxon>Betaproteobacteria</taxon>
        <taxon>Burkholderiales</taxon>
        <taxon>Burkholderiaceae</taxon>
        <taxon>Pararobbsia</taxon>
    </lineage>
</organism>
<dbReference type="AlphaFoldDB" id="A0A494X9C4"/>
<feature type="transmembrane region" description="Helical" evidence="7">
    <location>
        <begin position="345"/>
        <end position="368"/>
    </location>
</feature>
<evidence type="ECO:0000313" key="9">
    <source>
        <dbReference type="Proteomes" id="UP000270342"/>
    </source>
</evidence>
<evidence type="ECO:0000256" key="5">
    <source>
        <dbReference type="ARBA" id="ARBA00022989"/>
    </source>
</evidence>
<feature type="transmembrane region" description="Helical" evidence="7">
    <location>
        <begin position="166"/>
        <end position="186"/>
    </location>
</feature>
<sequence>MQGRDRRLQWPLYIGARFVSEAAALAMSVAVGWTVYKASDSPLALGVAGLVQFVPIVTLSLPAGELCDRLSPRPVIVAGLALQALCALALFGWTAWGASILWPLFGVLALYGVARALVEPAEQALLPLLVAPRDLPRAIARGSTAWQLAVISGPALGGLASAFGSAVAYACCALAFLAALAALAALDVRRPPHVDVAGWRERVSRIVDGVRFVKSEPIVLGAMSLDLFAVLLGGATALMPIYARDILKVGPLGLGLMRSAPAIGACLCAYVQSRRPTMRRAGPTLFAAIAVFGIATLVFAVSRSYVVSLVALVVVGASDMVSVNLRSAMIQLRTPDALRGRVSAVNVLCIGASSELGAFESGVAATWLGTVPSVAAGGIGALCIAAIWMAAFPALRRVDRMPRAD</sequence>
<keyword evidence="9" id="KW-1185">Reference proteome</keyword>
<comment type="caution">
    <text evidence="8">The sequence shown here is derived from an EMBL/GenBank/DDBJ whole genome shotgun (WGS) entry which is preliminary data.</text>
</comment>
<dbReference type="EMBL" id="RBZU01000015">
    <property type="protein sequence ID" value="RKP46251.1"/>
    <property type="molecule type" value="Genomic_DNA"/>
</dbReference>
<keyword evidence="6 7" id="KW-0472">Membrane</keyword>
<dbReference type="InterPro" id="IPR036259">
    <property type="entry name" value="MFS_trans_sf"/>
</dbReference>
<dbReference type="SUPFAM" id="SSF103473">
    <property type="entry name" value="MFS general substrate transporter"/>
    <property type="match status" value="1"/>
</dbReference>
<evidence type="ECO:0000256" key="1">
    <source>
        <dbReference type="ARBA" id="ARBA00004651"/>
    </source>
</evidence>
<dbReference type="GO" id="GO:0005886">
    <property type="term" value="C:plasma membrane"/>
    <property type="evidence" value="ECO:0007669"/>
    <property type="project" value="UniProtKB-SubCell"/>
</dbReference>
<dbReference type="Gene3D" id="1.20.1250.20">
    <property type="entry name" value="MFS general substrate transporter like domains"/>
    <property type="match status" value="1"/>
</dbReference>
<keyword evidence="2" id="KW-0813">Transport</keyword>
<keyword evidence="5 7" id="KW-1133">Transmembrane helix</keyword>
<protein>
    <submittedName>
        <fullName evidence="8">MFS transporter</fullName>
    </submittedName>
</protein>
<feature type="transmembrane region" description="Helical" evidence="7">
    <location>
        <begin position="283"/>
        <end position="301"/>
    </location>
</feature>
<reference evidence="8 9" key="1">
    <citation type="submission" date="2018-10" db="EMBL/GenBank/DDBJ databases">
        <title>Robbsia sp. DHC34, isolated from soil.</title>
        <authorList>
            <person name="Gao Z.-H."/>
            <person name="Qiu L.-H."/>
        </authorList>
    </citation>
    <scope>NUCLEOTIDE SEQUENCE [LARGE SCALE GENOMIC DNA]</scope>
    <source>
        <strain evidence="8 9">DHC34</strain>
    </source>
</reference>
<feature type="transmembrane region" description="Helical" evidence="7">
    <location>
        <begin position="249"/>
        <end position="271"/>
    </location>
</feature>
<dbReference type="Pfam" id="PF05977">
    <property type="entry name" value="MFS_3"/>
    <property type="match status" value="1"/>
</dbReference>
<dbReference type="OrthoDB" id="7283966at2"/>
<dbReference type="Proteomes" id="UP000270342">
    <property type="component" value="Unassembled WGS sequence"/>
</dbReference>
<evidence type="ECO:0000256" key="4">
    <source>
        <dbReference type="ARBA" id="ARBA00022692"/>
    </source>
</evidence>
<gene>
    <name evidence="8" type="ORF">D7S86_24910</name>
</gene>
<evidence type="ECO:0000256" key="2">
    <source>
        <dbReference type="ARBA" id="ARBA00022448"/>
    </source>
</evidence>
<feature type="transmembrane region" description="Helical" evidence="7">
    <location>
        <begin position="218"/>
        <end position="243"/>
    </location>
</feature>
<evidence type="ECO:0000256" key="6">
    <source>
        <dbReference type="ARBA" id="ARBA00023136"/>
    </source>
</evidence>
<accession>A0A494X9C4</accession>
<feature type="transmembrane region" description="Helical" evidence="7">
    <location>
        <begin position="42"/>
        <end position="63"/>
    </location>
</feature>
<dbReference type="PANTHER" id="PTHR23513">
    <property type="entry name" value="INTEGRAL MEMBRANE EFFLUX PROTEIN-RELATED"/>
    <property type="match status" value="1"/>
</dbReference>
<feature type="transmembrane region" description="Helical" evidence="7">
    <location>
        <begin position="75"/>
        <end position="94"/>
    </location>
</feature>
<evidence type="ECO:0000256" key="3">
    <source>
        <dbReference type="ARBA" id="ARBA00022475"/>
    </source>
</evidence>
<dbReference type="InterPro" id="IPR010290">
    <property type="entry name" value="TM_effector"/>
</dbReference>
<dbReference type="CDD" id="cd06173">
    <property type="entry name" value="MFS_MefA_like"/>
    <property type="match status" value="1"/>
</dbReference>
<feature type="transmembrane region" description="Helical" evidence="7">
    <location>
        <begin position="12"/>
        <end position="36"/>
    </location>
</feature>
<proteinExistence type="predicted"/>
<name>A0A494X9C4_9BURK</name>
<feature type="transmembrane region" description="Helical" evidence="7">
    <location>
        <begin position="374"/>
        <end position="395"/>
    </location>
</feature>
<evidence type="ECO:0000256" key="7">
    <source>
        <dbReference type="SAM" id="Phobius"/>
    </source>
</evidence>
<comment type="subcellular location">
    <subcellularLocation>
        <location evidence="1">Cell membrane</location>
        <topology evidence="1">Multi-pass membrane protein</topology>
    </subcellularLocation>
</comment>
<keyword evidence="3" id="KW-1003">Cell membrane</keyword>
<keyword evidence="4 7" id="KW-0812">Transmembrane</keyword>
<dbReference type="PANTHER" id="PTHR23513:SF9">
    <property type="entry name" value="ENTEROBACTIN EXPORTER ENTS"/>
    <property type="match status" value="1"/>
</dbReference>
<evidence type="ECO:0000313" key="8">
    <source>
        <dbReference type="EMBL" id="RKP46251.1"/>
    </source>
</evidence>
<feature type="transmembrane region" description="Helical" evidence="7">
    <location>
        <begin position="307"/>
        <end position="325"/>
    </location>
</feature>